<feature type="transmembrane region" description="Helical" evidence="2">
    <location>
        <begin position="220"/>
        <end position="240"/>
    </location>
</feature>
<gene>
    <name evidence="4" type="ORF">K466DRAFT_601387</name>
</gene>
<dbReference type="AlphaFoldDB" id="A0A5C3P685"/>
<evidence type="ECO:0000313" key="4">
    <source>
        <dbReference type="EMBL" id="TFK85186.1"/>
    </source>
</evidence>
<feature type="transmembrane region" description="Helical" evidence="2">
    <location>
        <begin position="176"/>
        <end position="200"/>
    </location>
</feature>
<keyword evidence="2" id="KW-0812">Transmembrane</keyword>
<keyword evidence="2" id="KW-0472">Membrane</keyword>
<accession>A0A5C3P685</accession>
<feature type="transmembrane region" description="Helical" evidence="2">
    <location>
        <begin position="139"/>
        <end position="164"/>
    </location>
</feature>
<evidence type="ECO:0000313" key="5">
    <source>
        <dbReference type="Proteomes" id="UP000308197"/>
    </source>
</evidence>
<dbReference type="EMBL" id="ML211268">
    <property type="protein sequence ID" value="TFK85186.1"/>
    <property type="molecule type" value="Genomic_DNA"/>
</dbReference>
<feature type="compositionally biased region" description="Basic and acidic residues" evidence="1">
    <location>
        <begin position="331"/>
        <end position="340"/>
    </location>
</feature>
<sequence length="340" mass="37008">MDSSLGVAGANGTAAAPSVAELSSIFSQTEGPILVASFISCLLYGLLLHQSYRYLRLYSSDLLFIRVLVPVVILVETIYTVCSVHYCYHTFVSNYARPDAFLHNVWSGNLLPIVGITAASVTHIFFIRRVWMIGGPYRLLSVLAGAFHIAGTGFGIAVTVRGFVLNSPAAFTMKVWILGTCFALNVSADMSISGALLCVIYQGRSYRTRNMSIADKVAAYFVNTGILVFVLDMATLILAVTPHSNVNYGALQLINARMYAITLLSVLNSRPPESGKELRVMNGGPLHSIARAGRLATIQQWNIPQELQTGPTHITINVQTETGDDLSSQDSTKHLEIFEE</sequence>
<keyword evidence="5" id="KW-1185">Reference proteome</keyword>
<protein>
    <recommendedName>
        <fullName evidence="3">DUF6534 domain-containing protein</fullName>
    </recommendedName>
</protein>
<proteinExistence type="predicted"/>
<name>A0A5C3P685_9APHY</name>
<feature type="region of interest" description="Disordered" evidence="1">
    <location>
        <begin position="321"/>
        <end position="340"/>
    </location>
</feature>
<feature type="domain" description="DUF6534" evidence="3">
    <location>
        <begin position="186"/>
        <end position="270"/>
    </location>
</feature>
<evidence type="ECO:0000259" key="3">
    <source>
        <dbReference type="Pfam" id="PF20152"/>
    </source>
</evidence>
<feature type="transmembrane region" description="Helical" evidence="2">
    <location>
        <begin position="63"/>
        <end position="86"/>
    </location>
</feature>
<dbReference type="Pfam" id="PF20152">
    <property type="entry name" value="DUF6534"/>
    <property type="match status" value="1"/>
</dbReference>
<feature type="transmembrane region" description="Helical" evidence="2">
    <location>
        <begin position="31"/>
        <end position="51"/>
    </location>
</feature>
<feature type="transmembrane region" description="Helical" evidence="2">
    <location>
        <begin position="106"/>
        <end position="127"/>
    </location>
</feature>
<keyword evidence="2" id="KW-1133">Transmembrane helix</keyword>
<organism evidence="4 5">
    <name type="scientific">Polyporus arcularius HHB13444</name>
    <dbReference type="NCBI Taxonomy" id="1314778"/>
    <lineage>
        <taxon>Eukaryota</taxon>
        <taxon>Fungi</taxon>
        <taxon>Dikarya</taxon>
        <taxon>Basidiomycota</taxon>
        <taxon>Agaricomycotina</taxon>
        <taxon>Agaricomycetes</taxon>
        <taxon>Polyporales</taxon>
        <taxon>Polyporaceae</taxon>
        <taxon>Polyporus</taxon>
    </lineage>
</organism>
<reference evidence="4 5" key="1">
    <citation type="journal article" date="2019" name="Nat. Ecol. Evol.">
        <title>Megaphylogeny resolves global patterns of mushroom evolution.</title>
        <authorList>
            <person name="Varga T."/>
            <person name="Krizsan K."/>
            <person name="Foldi C."/>
            <person name="Dima B."/>
            <person name="Sanchez-Garcia M."/>
            <person name="Sanchez-Ramirez S."/>
            <person name="Szollosi G.J."/>
            <person name="Szarkandi J.G."/>
            <person name="Papp V."/>
            <person name="Albert L."/>
            <person name="Andreopoulos W."/>
            <person name="Angelini C."/>
            <person name="Antonin V."/>
            <person name="Barry K.W."/>
            <person name="Bougher N.L."/>
            <person name="Buchanan P."/>
            <person name="Buyck B."/>
            <person name="Bense V."/>
            <person name="Catcheside P."/>
            <person name="Chovatia M."/>
            <person name="Cooper J."/>
            <person name="Damon W."/>
            <person name="Desjardin D."/>
            <person name="Finy P."/>
            <person name="Geml J."/>
            <person name="Haridas S."/>
            <person name="Hughes K."/>
            <person name="Justo A."/>
            <person name="Karasinski D."/>
            <person name="Kautmanova I."/>
            <person name="Kiss B."/>
            <person name="Kocsube S."/>
            <person name="Kotiranta H."/>
            <person name="LaButti K.M."/>
            <person name="Lechner B.E."/>
            <person name="Liimatainen K."/>
            <person name="Lipzen A."/>
            <person name="Lukacs Z."/>
            <person name="Mihaltcheva S."/>
            <person name="Morgado L.N."/>
            <person name="Niskanen T."/>
            <person name="Noordeloos M.E."/>
            <person name="Ohm R.A."/>
            <person name="Ortiz-Santana B."/>
            <person name="Ovrebo C."/>
            <person name="Racz N."/>
            <person name="Riley R."/>
            <person name="Savchenko A."/>
            <person name="Shiryaev A."/>
            <person name="Soop K."/>
            <person name="Spirin V."/>
            <person name="Szebenyi C."/>
            <person name="Tomsovsky M."/>
            <person name="Tulloss R.E."/>
            <person name="Uehling J."/>
            <person name="Grigoriev I.V."/>
            <person name="Vagvolgyi C."/>
            <person name="Papp T."/>
            <person name="Martin F.M."/>
            <person name="Miettinen O."/>
            <person name="Hibbett D.S."/>
            <person name="Nagy L.G."/>
        </authorList>
    </citation>
    <scope>NUCLEOTIDE SEQUENCE [LARGE SCALE GENOMIC DNA]</scope>
    <source>
        <strain evidence="4 5">HHB13444</strain>
    </source>
</reference>
<evidence type="ECO:0000256" key="2">
    <source>
        <dbReference type="SAM" id="Phobius"/>
    </source>
</evidence>
<evidence type="ECO:0000256" key="1">
    <source>
        <dbReference type="SAM" id="MobiDB-lite"/>
    </source>
</evidence>
<dbReference type="PANTHER" id="PTHR40465">
    <property type="entry name" value="CHROMOSOME 1, WHOLE GENOME SHOTGUN SEQUENCE"/>
    <property type="match status" value="1"/>
</dbReference>
<dbReference type="InterPro" id="IPR045339">
    <property type="entry name" value="DUF6534"/>
</dbReference>
<dbReference type="InParanoid" id="A0A5C3P685"/>
<dbReference type="PANTHER" id="PTHR40465:SF1">
    <property type="entry name" value="DUF6534 DOMAIN-CONTAINING PROTEIN"/>
    <property type="match status" value="1"/>
</dbReference>
<dbReference type="Proteomes" id="UP000308197">
    <property type="component" value="Unassembled WGS sequence"/>
</dbReference>
<feature type="compositionally biased region" description="Polar residues" evidence="1">
    <location>
        <begin position="321"/>
        <end position="330"/>
    </location>
</feature>